<dbReference type="PANTHER" id="PTHR37534:SF46">
    <property type="entry name" value="ZN(II)2CYS6 TRANSCRIPTION FACTOR (EUROFUNG)"/>
    <property type="match status" value="1"/>
</dbReference>
<organism evidence="3 4">
    <name type="scientific">Ceratobasidium theobromae</name>
    <dbReference type="NCBI Taxonomy" id="1582974"/>
    <lineage>
        <taxon>Eukaryota</taxon>
        <taxon>Fungi</taxon>
        <taxon>Dikarya</taxon>
        <taxon>Basidiomycota</taxon>
        <taxon>Agaricomycotina</taxon>
        <taxon>Agaricomycetes</taxon>
        <taxon>Cantharellales</taxon>
        <taxon>Ceratobasidiaceae</taxon>
        <taxon>Ceratobasidium</taxon>
    </lineage>
</organism>
<dbReference type="EMBL" id="SSOP01000119">
    <property type="protein sequence ID" value="KAB5591178.1"/>
    <property type="molecule type" value="Genomic_DNA"/>
</dbReference>
<dbReference type="Pfam" id="PF11951">
    <property type="entry name" value="Fungal_trans_2"/>
    <property type="match status" value="1"/>
</dbReference>
<dbReference type="PANTHER" id="PTHR37534">
    <property type="entry name" value="TRANSCRIPTIONAL ACTIVATOR PROTEIN UGA3"/>
    <property type="match status" value="1"/>
</dbReference>
<gene>
    <name evidence="3" type="ORF">CTheo_5387</name>
</gene>
<accession>A0A5N5QI70</accession>
<dbReference type="OrthoDB" id="3319472at2759"/>
<keyword evidence="2" id="KW-0539">Nucleus</keyword>
<dbReference type="GO" id="GO:0005634">
    <property type="term" value="C:nucleus"/>
    <property type="evidence" value="ECO:0007669"/>
    <property type="project" value="UniProtKB-SubCell"/>
</dbReference>
<evidence type="ECO:0000313" key="4">
    <source>
        <dbReference type="Proteomes" id="UP000383932"/>
    </source>
</evidence>
<dbReference type="Proteomes" id="UP000383932">
    <property type="component" value="Unassembled WGS sequence"/>
</dbReference>
<protein>
    <recommendedName>
        <fullName evidence="5">Fungal-specific transcription factor domain-containing protein</fullName>
    </recommendedName>
</protein>
<sequence length="533" mass="59486">MEMRSPSDERNVIELIQPVTDARQVVLRVKAQSSIPRLASSHHDSAPLPIAQNDLLIDHVGYPYVGSGGPSSSTGAPSLLAQQPANFVYIDDLAKQPTPRFENEAPSHTLSEDFVTSSPNAQTQRFPNHVVTSIESLKRSSRVGRRSVNNSNLHQVSDMDPKLPIYPDIDSSVIIVEFITFQYDHVYTAMAVDLVVHRETFVPDVALAGITLSKTSCWLLFLGAKIYQAAMADHGPIYMRPYLKMLDRFAQELNSLSISRVATRELIGWLLAALEVASTNPTLWFEQGSSINISLHGVLVSPQVEMMRFAAVDIIMATMFGLPHLVPWDVTLLPNMSRLAVFSDWIPGCPPDFIAALAIVNTWRAQDVLARDTNEWRRVEAYIKDCHPHNPTKTSNLDSFQTIARRAVQEAYRHMALIYLYMGVCSLTSSNPRVQHSCEQIVRLLGVANPNPTLATHLVFPVVMAGACALNERHRSAIHQVLCQIQTCKPFLFKNVGFLAVMDHFWHGPAKNGAETTWEDYLVSCREVIKIEK</sequence>
<proteinExistence type="predicted"/>
<comment type="caution">
    <text evidence="3">The sequence shown here is derived from an EMBL/GenBank/DDBJ whole genome shotgun (WGS) entry which is preliminary data.</text>
</comment>
<evidence type="ECO:0000256" key="1">
    <source>
        <dbReference type="ARBA" id="ARBA00004123"/>
    </source>
</evidence>
<dbReference type="AlphaFoldDB" id="A0A5N5QI70"/>
<comment type="subcellular location">
    <subcellularLocation>
        <location evidence="1">Nucleus</location>
    </subcellularLocation>
</comment>
<dbReference type="InterPro" id="IPR021858">
    <property type="entry name" value="Fun_TF"/>
</dbReference>
<evidence type="ECO:0000313" key="3">
    <source>
        <dbReference type="EMBL" id="KAB5591178.1"/>
    </source>
</evidence>
<keyword evidence="4" id="KW-1185">Reference proteome</keyword>
<reference evidence="3 4" key="1">
    <citation type="journal article" date="2019" name="Fungal Biol. Biotechnol.">
        <title>Draft genome sequence of fastidious pathogen Ceratobasidium theobromae, which causes vascular-streak dieback in Theobroma cacao.</title>
        <authorList>
            <person name="Ali S.S."/>
            <person name="Asman A."/>
            <person name="Shao J."/>
            <person name="Firmansyah A.P."/>
            <person name="Susilo A.W."/>
            <person name="Rosmana A."/>
            <person name="McMahon P."/>
            <person name="Junaid M."/>
            <person name="Guest D."/>
            <person name="Kheng T.Y."/>
            <person name="Meinhardt L.W."/>
            <person name="Bailey B.A."/>
        </authorList>
    </citation>
    <scope>NUCLEOTIDE SEQUENCE [LARGE SCALE GENOMIC DNA]</scope>
    <source>
        <strain evidence="3 4">CT2</strain>
    </source>
</reference>
<evidence type="ECO:0000256" key="2">
    <source>
        <dbReference type="ARBA" id="ARBA00023242"/>
    </source>
</evidence>
<name>A0A5N5QI70_9AGAM</name>
<evidence type="ECO:0008006" key="5">
    <source>
        <dbReference type="Google" id="ProtNLM"/>
    </source>
</evidence>